<dbReference type="PROSITE" id="PS51257">
    <property type="entry name" value="PROKAR_LIPOPROTEIN"/>
    <property type="match status" value="1"/>
</dbReference>
<organism evidence="2 3">
    <name type="scientific">Hoylesella oralis ATCC 33269</name>
    <dbReference type="NCBI Taxonomy" id="873533"/>
    <lineage>
        <taxon>Bacteria</taxon>
        <taxon>Pseudomonadati</taxon>
        <taxon>Bacteroidota</taxon>
        <taxon>Bacteroidia</taxon>
        <taxon>Bacteroidales</taxon>
        <taxon>Prevotellaceae</taxon>
        <taxon>Hoylesella</taxon>
    </lineage>
</organism>
<evidence type="ECO:0000313" key="3">
    <source>
        <dbReference type="Proteomes" id="UP000005580"/>
    </source>
</evidence>
<name>E7RLG9_9BACT</name>
<dbReference type="InterPro" id="IPR038143">
    <property type="entry name" value="NigD-like_C_dom_sf"/>
</dbReference>
<dbReference type="Gene3D" id="2.40.50.500">
    <property type="entry name" value="NigD-like N-terminal OB domain"/>
    <property type="match status" value="1"/>
</dbReference>
<dbReference type="AlphaFoldDB" id="E7RLG9"/>
<dbReference type="Gene3D" id="2.60.40.2370">
    <property type="entry name" value="NigD-like, C-terminal beta sandwich domain"/>
    <property type="match status" value="1"/>
</dbReference>
<evidence type="ECO:0000313" key="2">
    <source>
        <dbReference type="EMBL" id="EFZ38334.1"/>
    </source>
</evidence>
<accession>E7RLG9</accession>
<dbReference type="HOGENOM" id="CLU_104503_1_0_10"/>
<proteinExistence type="predicted"/>
<dbReference type="Proteomes" id="UP000005580">
    <property type="component" value="Unassembled WGS sequence"/>
</dbReference>
<protein>
    <recommendedName>
        <fullName evidence="1">NigD-like C-terminal domain-containing protein</fullName>
    </recommendedName>
</protein>
<evidence type="ECO:0000259" key="1">
    <source>
        <dbReference type="Pfam" id="PF17415"/>
    </source>
</evidence>
<dbReference type="eggNOG" id="ENOG50330NV">
    <property type="taxonomic scope" value="Bacteria"/>
</dbReference>
<dbReference type="RefSeq" id="WP_004369421.1">
    <property type="nucleotide sequence ID" value="NZ_GL833119.1"/>
</dbReference>
<dbReference type="InterPro" id="IPR035376">
    <property type="entry name" value="NigD_C"/>
</dbReference>
<dbReference type="EMBL" id="AEPE02000002">
    <property type="protein sequence ID" value="EFZ38334.1"/>
    <property type="molecule type" value="Genomic_DNA"/>
</dbReference>
<dbReference type="InterPro" id="IPR038179">
    <property type="entry name" value="NigD-like_N_sf"/>
</dbReference>
<dbReference type="Pfam" id="PF17415">
    <property type="entry name" value="NigD_C"/>
    <property type="match status" value="1"/>
</dbReference>
<reference evidence="2" key="1">
    <citation type="submission" date="2011-01" db="EMBL/GenBank/DDBJ databases">
        <authorList>
            <person name="Muzny D."/>
            <person name="Qin X."/>
            <person name="Buhay C."/>
            <person name="Dugan-Rocha S."/>
            <person name="Ding Y."/>
            <person name="Chen G."/>
            <person name="Hawes A."/>
            <person name="Holder M."/>
            <person name="Jhangiani S."/>
            <person name="Johnson A."/>
            <person name="Khan Z."/>
            <person name="Li Z."/>
            <person name="Liu W."/>
            <person name="Liu X."/>
            <person name="Perez L."/>
            <person name="Shen H."/>
            <person name="Wang Q."/>
            <person name="Watt J."/>
            <person name="Xi L."/>
            <person name="Xin Y."/>
            <person name="Zhou J."/>
            <person name="Deng J."/>
            <person name="Jiang H."/>
            <person name="Liu Y."/>
            <person name="Qu J."/>
            <person name="Song X.-Z."/>
            <person name="Zhang L."/>
            <person name="Villasana D."/>
            <person name="Johnson A."/>
            <person name="Liu J."/>
            <person name="Liyanage D."/>
            <person name="Lorensuhewa L."/>
            <person name="Robinson T."/>
            <person name="Song A."/>
            <person name="Song B.-B."/>
            <person name="Dinh H."/>
            <person name="Thornton R."/>
            <person name="Coyle M."/>
            <person name="Francisco L."/>
            <person name="Jackson L."/>
            <person name="Javaid M."/>
            <person name="Korchina V."/>
            <person name="Kovar C."/>
            <person name="Mata R."/>
            <person name="Mathew T."/>
            <person name="Ngo R."/>
            <person name="Nguyen L."/>
            <person name="Nguyen N."/>
            <person name="Okwuonu G."/>
            <person name="Ongeri F."/>
            <person name="Pham C."/>
            <person name="Simmons D."/>
            <person name="Wilczek-Boney K."/>
            <person name="Hale W."/>
            <person name="Jakkamsetti A."/>
            <person name="Pham P."/>
            <person name="Ruth R."/>
            <person name="San Lucas F."/>
            <person name="Warren J."/>
            <person name="Zhang J."/>
            <person name="Zhao Z."/>
            <person name="Zhou C."/>
            <person name="Zhu D."/>
            <person name="Lee S."/>
            <person name="Bess C."/>
            <person name="Blankenburg K."/>
            <person name="Forbes L."/>
            <person name="Fu Q."/>
            <person name="Gubbala S."/>
            <person name="Hirani K."/>
            <person name="Jayaseelan J.C."/>
            <person name="Lara F."/>
            <person name="Munidasa M."/>
            <person name="Palculict T."/>
            <person name="Patil S."/>
            <person name="Pu L.-L."/>
            <person name="Saada N."/>
            <person name="Tang L."/>
            <person name="Weissenberger G."/>
            <person name="Zhu Y."/>
            <person name="Hemphill L."/>
            <person name="Shang Y."/>
            <person name="Youmans B."/>
            <person name="Ayvaz T."/>
            <person name="Ross M."/>
            <person name="Santibanez J."/>
            <person name="Aqrawi P."/>
            <person name="Gross S."/>
            <person name="Joshi V."/>
            <person name="Fowler G."/>
            <person name="Nazareth L."/>
            <person name="Reid J."/>
            <person name="Worley K."/>
            <person name="Petrosino J."/>
            <person name="Highlander S."/>
            <person name="Gibbs R."/>
        </authorList>
    </citation>
    <scope>NUCLEOTIDE SEQUENCE [LARGE SCALE GENOMIC DNA]</scope>
    <source>
        <strain evidence="2">ATCC 33269</strain>
    </source>
</reference>
<gene>
    <name evidence="2" type="ORF">HMPREF0663_10703</name>
</gene>
<sequence>MRIGTLLTVILLFISCHSEHYKTGDGKYSYLRSDFVEAHTSTVGVFDYVVTDDGDTLSMQPYMKVSWAQTPDSLYRCLLYYNHVNGYAEPVSARSVPVVACKKAADIDTVFMDKLTFESAWISRNRKYLNVGFSVKTGKDGTTDRTQRIGLVCDSIVNRTNGRKDMYLRIFHEQNGVPEYYSSKGYMSLPLQGTSEGTTIHLSANTYNGKVEKTVSY</sequence>
<feature type="domain" description="NigD-like C-terminal" evidence="1">
    <location>
        <begin position="108"/>
        <end position="213"/>
    </location>
</feature>
<comment type="caution">
    <text evidence="2">The sequence shown here is derived from an EMBL/GenBank/DDBJ whole genome shotgun (WGS) entry which is preliminary data.</text>
</comment>
<keyword evidence="3" id="KW-1185">Reference proteome</keyword>